<dbReference type="SUPFAM" id="SSF89562">
    <property type="entry name" value="RraA-like"/>
    <property type="match status" value="1"/>
</dbReference>
<dbReference type="InterPro" id="IPR036704">
    <property type="entry name" value="RraA/RraA-like_sf"/>
</dbReference>
<comment type="catalytic activity">
    <reaction evidence="7 9">
        <text>oxaloacetate + H(+) = pyruvate + CO2</text>
        <dbReference type="Rhea" id="RHEA:15641"/>
        <dbReference type="ChEBI" id="CHEBI:15361"/>
        <dbReference type="ChEBI" id="CHEBI:15378"/>
        <dbReference type="ChEBI" id="CHEBI:16452"/>
        <dbReference type="ChEBI" id="CHEBI:16526"/>
        <dbReference type="EC" id="4.1.1.112"/>
    </reaction>
</comment>
<dbReference type="RefSeq" id="WP_141200589.1">
    <property type="nucleotide sequence ID" value="NZ_CP041186.1"/>
</dbReference>
<comment type="cofactor">
    <cofactor evidence="9">
        <name>a divalent metal cation</name>
        <dbReference type="ChEBI" id="CHEBI:60240"/>
    </cofactor>
</comment>
<dbReference type="AlphaFoldDB" id="A0A4Y6Q0P5"/>
<organism evidence="10 11">
    <name type="scientific">Persicimonas caeni</name>
    <dbReference type="NCBI Taxonomy" id="2292766"/>
    <lineage>
        <taxon>Bacteria</taxon>
        <taxon>Deltaproteobacteria</taxon>
        <taxon>Bradymonadales</taxon>
        <taxon>Bradymonadaceae</taxon>
        <taxon>Persicimonas</taxon>
    </lineage>
</organism>
<dbReference type="GO" id="GO:0051252">
    <property type="term" value="P:regulation of RNA metabolic process"/>
    <property type="evidence" value="ECO:0007669"/>
    <property type="project" value="InterPro"/>
</dbReference>
<keyword evidence="5 9" id="KW-0456">Lyase</keyword>
<dbReference type="InterPro" id="IPR010203">
    <property type="entry name" value="RraA"/>
</dbReference>
<dbReference type="GO" id="GO:0046872">
    <property type="term" value="F:metal ion binding"/>
    <property type="evidence" value="ECO:0007669"/>
    <property type="project" value="UniProtKB-KW"/>
</dbReference>
<dbReference type="EC" id="4.1.3.17" evidence="9"/>
<accession>A0A4Y6Q0P5</accession>
<evidence type="ECO:0000256" key="5">
    <source>
        <dbReference type="ARBA" id="ARBA00023239"/>
    </source>
</evidence>
<comment type="cofactor">
    <cofactor evidence="8">
        <name>Mg(2+)</name>
        <dbReference type="ChEBI" id="CHEBI:18420"/>
    </cofactor>
</comment>
<evidence type="ECO:0000256" key="3">
    <source>
        <dbReference type="ARBA" id="ARBA00011233"/>
    </source>
</evidence>
<dbReference type="PANTHER" id="PTHR33254">
    <property type="entry name" value="4-HYDROXY-4-METHYL-2-OXOGLUTARATE ALDOLASE 3-RELATED"/>
    <property type="match status" value="1"/>
</dbReference>
<proteinExistence type="inferred from homology"/>
<dbReference type="Pfam" id="PF03737">
    <property type="entry name" value="RraA-like"/>
    <property type="match status" value="1"/>
</dbReference>
<gene>
    <name evidence="10" type="ORF">FIV42_26400</name>
</gene>
<sequence length="165" mass="17606">MDVQVADLCDEFIDEIQIAEPIFKSYGGEQAFGGEVSVVKVFEDNVLVKRRLQNETGGGRVLVVDGGGSTGCALMGDNVASIARDNGWAGLIIYGCIRDSVEVADIPIGVLALNTRPNKSNKEGKGDYDVQVSFAGVTFNSGDYVYVDPDGVIVAERDLLEARAQ</sequence>
<evidence type="ECO:0000256" key="1">
    <source>
        <dbReference type="ARBA" id="ARBA00001342"/>
    </source>
</evidence>
<dbReference type="GO" id="GO:0008428">
    <property type="term" value="F:ribonuclease inhibitor activity"/>
    <property type="evidence" value="ECO:0007669"/>
    <property type="project" value="InterPro"/>
</dbReference>
<dbReference type="Proteomes" id="UP000315995">
    <property type="component" value="Chromosome"/>
</dbReference>
<reference evidence="10 11" key="1">
    <citation type="submission" date="2019-06" db="EMBL/GenBank/DDBJ databases">
        <title>Persicimonas caeni gen. nov., sp. nov., a predatory bacterium isolated from solar saltern.</title>
        <authorList>
            <person name="Wang S."/>
        </authorList>
    </citation>
    <scope>NUCLEOTIDE SEQUENCE [LARGE SCALE GENOMIC DNA]</scope>
    <source>
        <strain evidence="10 11">YN101</strain>
    </source>
</reference>
<feature type="binding site" evidence="8">
    <location>
        <position position="98"/>
    </location>
    <ligand>
        <name>substrate</name>
    </ligand>
</feature>
<comment type="similarity">
    <text evidence="2 9">Belongs to the class II aldolase/RraA-like family.</text>
</comment>
<dbReference type="NCBIfam" id="NF006875">
    <property type="entry name" value="PRK09372.1"/>
    <property type="match status" value="1"/>
</dbReference>
<keyword evidence="8" id="KW-0460">Magnesium</keyword>
<feature type="binding site" evidence="8">
    <location>
        <begin position="76"/>
        <end position="79"/>
    </location>
    <ligand>
        <name>substrate</name>
    </ligand>
</feature>
<dbReference type="OrthoDB" id="943692at2"/>
<evidence type="ECO:0000256" key="6">
    <source>
        <dbReference type="ARBA" id="ARBA00025046"/>
    </source>
</evidence>
<evidence type="ECO:0000256" key="7">
    <source>
        <dbReference type="ARBA" id="ARBA00047973"/>
    </source>
</evidence>
<evidence type="ECO:0000256" key="4">
    <source>
        <dbReference type="ARBA" id="ARBA00022723"/>
    </source>
</evidence>
<dbReference type="EC" id="4.1.1.112" evidence="9"/>
<dbReference type="NCBIfam" id="TIGR01935">
    <property type="entry name" value="NOT-MenG"/>
    <property type="match status" value="1"/>
</dbReference>
<dbReference type="EMBL" id="CP041186">
    <property type="protein sequence ID" value="QDG54144.1"/>
    <property type="molecule type" value="Genomic_DNA"/>
</dbReference>
<dbReference type="Gene3D" id="3.50.30.40">
    <property type="entry name" value="Ribonuclease E inhibitor RraA/RraA-like"/>
    <property type="match status" value="1"/>
</dbReference>
<comment type="function">
    <text evidence="6 9">Catalyzes the aldol cleavage of 4-hydroxy-4-methyl-2-oxoglutarate (HMG) into 2 molecules of pyruvate. Also contains a secondary oxaloacetate (OAA) decarboxylase activity due to the common pyruvate enolate transition state formed following C-C bond cleavage in the retro-aldol and decarboxylation reactions.</text>
</comment>
<evidence type="ECO:0000313" key="10">
    <source>
        <dbReference type="EMBL" id="QDG54144.1"/>
    </source>
</evidence>
<evidence type="ECO:0000256" key="2">
    <source>
        <dbReference type="ARBA" id="ARBA00008621"/>
    </source>
</evidence>
<dbReference type="GO" id="GO:0047443">
    <property type="term" value="F:4-hydroxy-4-methyl-2-oxoglutarate aldolase activity"/>
    <property type="evidence" value="ECO:0007669"/>
    <property type="project" value="UniProtKB-EC"/>
</dbReference>
<evidence type="ECO:0000256" key="9">
    <source>
        <dbReference type="RuleBase" id="RU004338"/>
    </source>
</evidence>
<accession>A0A5B8YBR5</accession>
<evidence type="ECO:0000313" key="11">
    <source>
        <dbReference type="Proteomes" id="UP000315995"/>
    </source>
</evidence>
<name>A0A4Y6Q0P5_PERCE</name>
<keyword evidence="11" id="KW-1185">Reference proteome</keyword>
<evidence type="ECO:0000256" key="8">
    <source>
        <dbReference type="PIRSR" id="PIRSR605493-1"/>
    </source>
</evidence>
<dbReference type="InterPro" id="IPR005493">
    <property type="entry name" value="RraA/RraA-like"/>
</dbReference>
<comment type="catalytic activity">
    <reaction evidence="1 9">
        <text>4-hydroxy-4-methyl-2-oxoglutarate = 2 pyruvate</text>
        <dbReference type="Rhea" id="RHEA:22748"/>
        <dbReference type="ChEBI" id="CHEBI:15361"/>
        <dbReference type="ChEBI" id="CHEBI:58276"/>
        <dbReference type="EC" id="4.1.3.17"/>
    </reaction>
</comment>
<dbReference type="PANTHER" id="PTHR33254:SF4">
    <property type="entry name" value="4-HYDROXY-4-METHYL-2-OXOGLUTARATE ALDOLASE 3-RELATED"/>
    <property type="match status" value="1"/>
</dbReference>
<protein>
    <recommendedName>
        <fullName evidence="9">4-hydroxy-4-methyl-2-oxoglutarate aldolase</fullName>
        <shortName evidence="9">HMG aldolase</shortName>
        <ecNumber evidence="9">4.1.1.112</ecNumber>
        <ecNumber evidence="9">4.1.3.17</ecNumber>
    </recommendedName>
    <alternativeName>
        <fullName evidence="9">Oxaloacetate decarboxylase</fullName>
    </alternativeName>
</protein>
<dbReference type="GO" id="GO:0008948">
    <property type="term" value="F:oxaloacetate decarboxylase activity"/>
    <property type="evidence" value="ECO:0007669"/>
    <property type="project" value="UniProtKB-EC"/>
</dbReference>
<feature type="binding site" evidence="8">
    <location>
        <position position="99"/>
    </location>
    <ligand>
        <name>Mg(2+)</name>
        <dbReference type="ChEBI" id="CHEBI:18420"/>
    </ligand>
</feature>
<keyword evidence="4 8" id="KW-0479">Metal-binding</keyword>
<comment type="subunit">
    <text evidence="3 9">Homotrimer.</text>
</comment>
<dbReference type="CDD" id="cd16841">
    <property type="entry name" value="RraA_family"/>
    <property type="match status" value="1"/>
</dbReference>